<accession>A0ABQ8P1G2</accession>
<sequence length="95" mass="10438">MYRRYESTSSYLEHPKLHDGRQTEGHGLFVFEGENDPLHQGFNPCVHDGPNVNHDGGGVDVRGVNPGDPQVGALISVILVNLVDQILDIVDSVLY</sequence>
<proteinExistence type="predicted"/>
<name>A0ABQ8P1G2_9CRYT</name>
<dbReference type="Proteomes" id="UP001071777">
    <property type="component" value="Unassembled WGS sequence"/>
</dbReference>
<protein>
    <submittedName>
        <fullName evidence="1">Uncharacterized protein</fullName>
    </submittedName>
</protein>
<dbReference type="EMBL" id="JAPCXB010000255">
    <property type="protein sequence ID" value="KAJ1604399.1"/>
    <property type="molecule type" value="Genomic_DNA"/>
</dbReference>
<evidence type="ECO:0000313" key="2">
    <source>
        <dbReference type="Proteomes" id="UP001071777"/>
    </source>
</evidence>
<reference evidence="1" key="1">
    <citation type="submission" date="2022-10" db="EMBL/GenBank/DDBJ databases">
        <title>Adaptive evolution leads to modifications in subtelomeric GC content in a zoonotic Cryptosporidium species.</title>
        <authorList>
            <person name="Li J."/>
            <person name="Feng Y."/>
            <person name="Xiao L."/>
        </authorList>
    </citation>
    <scope>NUCLEOTIDE SEQUENCE</scope>
    <source>
        <strain evidence="1">25894</strain>
    </source>
</reference>
<keyword evidence="2" id="KW-1185">Reference proteome</keyword>
<comment type="caution">
    <text evidence="1">The sequence shown here is derived from an EMBL/GenBank/DDBJ whole genome shotgun (WGS) entry which is preliminary data.</text>
</comment>
<organism evidence="1 2">
    <name type="scientific">Cryptosporidium canis</name>
    <dbReference type="NCBI Taxonomy" id="195482"/>
    <lineage>
        <taxon>Eukaryota</taxon>
        <taxon>Sar</taxon>
        <taxon>Alveolata</taxon>
        <taxon>Apicomplexa</taxon>
        <taxon>Conoidasida</taxon>
        <taxon>Coccidia</taxon>
        <taxon>Eucoccidiorida</taxon>
        <taxon>Eimeriorina</taxon>
        <taxon>Cryptosporidiidae</taxon>
        <taxon>Cryptosporidium</taxon>
    </lineage>
</organism>
<evidence type="ECO:0000313" key="1">
    <source>
        <dbReference type="EMBL" id="KAJ1604399.1"/>
    </source>
</evidence>
<gene>
    <name evidence="1" type="ORF">OJ252_3729</name>
</gene>